<protein>
    <submittedName>
        <fullName evidence="2">Uncharacterized protein</fullName>
    </submittedName>
</protein>
<proteinExistence type="predicted"/>
<feature type="compositionally biased region" description="Polar residues" evidence="1">
    <location>
        <begin position="18"/>
        <end position="43"/>
    </location>
</feature>
<evidence type="ECO:0000313" key="3">
    <source>
        <dbReference type="Proteomes" id="UP000292082"/>
    </source>
</evidence>
<keyword evidence="3" id="KW-1185">Reference proteome</keyword>
<sequence>MSGTRSESTRESDIGQPASVQSEASLVSTSQSKAVQTGDSMSEAQRLRRALTESESKVETLSGRLQAAQERDARLSSELASHISDADVGQTI</sequence>
<organism evidence="2 3">
    <name type="scientific">Dichomitus squalens</name>
    <dbReference type="NCBI Taxonomy" id="114155"/>
    <lineage>
        <taxon>Eukaryota</taxon>
        <taxon>Fungi</taxon>
        <taxon>Dikarya</taxon>
        <taxon>Basidiomycota</taxon>
        <taxon>Agaricomycotina</taxon>
        <taxon>Agaricomycetes</taxon>
        <taxon>Polyporales</taxon>
        <taxon>Polyporaceae</taxon>
        <taxon>Dichomitus</taxon>
    </lineage>
</organism>
<accession>A0A4Q9PBE5</accession>
<reference evidence="2 3" key="1">
    <citation type="submission" date="2019-01" db="EMBL/GenBank/DDBJ databases">
        <title>Draft genome sequences of three monokaryotic isolates of the white-rot basidiomycete fungus Dichomitus squalens.</title>
        <authorList>
            <consortium name="DOE Joint Genome Institute"/>
            <person name="Lopez S.C."/>
            <person name="Andreopoulos B."/>
            <person name="Pangilinan J."/>
            <person name="Lipzen A."/>
            <person name="Riley R."/>
            <person name="Ahrendt S."/>
            <person name="Ng V."/>
            <person name="Barry K."/>
            <person name="Daum C."/>
            <person name="Grigoriev I.V."/>
            <person name="Hilden K.S."/>
            <person name="Makela M.R."/>
            <person name="de Vries R.P."/>
        </authorList>
    </citation>
    <scope>NUCLEOTIDE SEQUENCE [LARGE SCALE GENOMIC DNA]</scope>
    <source>
        <strain evidence="2 3">CBS 464.89</strain>
    </source>
</reference>
<gene>
    <name evidence="2" type="ORF">BD310DRAFT_942399</name>
</gene>
<evidence type="ECO:0000313" key="2">
    <source>
        <dbReference type="EMBL" id="TBU51295.1"/>
    </source>
</evidence>
<name>A0A4Q9PBE5_9APHY</name>
<dbReference type="EMBL" id="ML145343">
    <property type="protein sequence ID" value="TBU51295.1"/>
    <property type="molecule type" value="Genomic_DNA"/>
</dbReference>
<evidence type="ECO:0000256" key="1">
    <source>
        <dbReference type="SAM" id="MobiDB-lite"/>
    </source>
</evidence>
<dbReference type="Proteomes" id="UP000292082">
    <property type="component" value="Unassembled WGS sequence"/>
</dbReference>
<dbReference type="AlphaFoldDB" id="A0A4Q9PBE5"/>
<feature type="region of interest" description="Disordered" evidence="1">
    <location>
        <begin position="1"/>
        <end position="92"/>
    </location>
</feature>